<comment type="caution">
    <text evidence="2">The sequence shown here is derived from an EMBL/GenBank/DDBJ whole genome shotgun (WGS) entry which is preliminary data.</text>
</comment>
<feature type="transmembrane region" description="Helical" evidence="1">
    <location>
        <begin position="6"/>
        <end position="22"/>
    </location>
</feature>
<gene>
    <name evidence="2" type="ORF">BN874_2660006</name>
</gene>
<sequence>MSVRYLIAWFGMMGLAIANGALRDVGYRARMGDRAAHQISTVILLLLFGGYFWGLFTAWPLVSVRQAWEVGTLWLVMTLVFEFGFGHWVAGQSWRQLLGAYRLHKGQLWPLIPLWVWIGPYCFFR</sequence>
<protein>
    <submittedName>
        <fullName evidence="2">Uncharacterized protein</fullName>
    </submittedName>
</protein>
<proteinExistence type="predicted"/>
<evidence type="ECO:0000313" key="3">
    <source>
        <dbReference type="Proteomes" id="UP000019184"/>
    </source>
</evidence>
<keyword evidence="3" id="KW-1185">Reference proteome</keyword>
<keyword evidence="1" id="KW-0812">Transmembrane</keyword>
<reference evidence="2 3" key="1">
    <citation type="journal article" date="2014" name="ISME J.">
        <title>Candidatus Competibacter-lineage genomes retrieved from metagenomes reveal functional metabolic diversity.</title>
        <authorList>
            <person name="McIlroy S.J."/>
            <person name="Albertsen M."/>
            <person name="Andresen E.K."/>
            <person name="Saunders A.M."/>
            <person name="Kristiansen R."/>
            <person name="Stokholm-Bjerregaard M."/>
            <person name="Nielsen K.L."/>
            <person name="Nielsen P.H."/>
        </authorList>
    </citation>
    <scope>NUCLEOTIDE SEQUENCE [LARGE SCALE GENOMIC DNA]</scope>
    <source>
        <strain evidence="2 3">Run_B_J11</strain>
    </source>
</reference>
<keyword evidence="1" id="KW-0472">Membrane</keyword>
<name>A0A7U7GBY8_9GAMM</name>
<dbReference type="Proteomes" id="UP000019184">
    <property type="component" value="Unassembled WGS sequence"/>
</dbReference>
<evidence type="ECO:0000256" key="1">
    <source>
        <dbReference type="SAM" id="Phobius"/>
    </source>
</evidence>
<accession>A0A7U7GBY8</accession>
<dbReference type="AlphaFoldDB" id="A0A7U7GBY8"/>
<dbReference type="EMBL" id="CBTK010000186">
    <property type="protein sequence ID" value="CDH45593.1"/>
    <property type="molecule type" value="Genomic_DNA"/>
</dbReference>
<feature type="transmembrane region" description="Helical" evidence="1">
    <location>
        <begin position="73"/>
        <end position="90"/>
    </location>
</feature>
<evidence type="ECO:0000313" key="2">
    <source>
        <dbReference type="EMBL" id="CDH45593.1"/>
    </source>
</evidence>
<organism evidence="2 3">
    <name type="scientific">Candidatus Contendobacter odensis Run_B_J11</name>
    <dbReference type="NCBI Taxonomy" id="1400861"/>
    <lineage>
        <taxon>Bacteria</taxon>
        <taxon>Pseudomonadati</taxon>
        <taxon>Pseudomonadota</taxon>
        <taxon>Gammaproteobacteria</taxon>
        <taxon>Candidatus Competibacteraceae</taxon>
        <taxon>Candidatus Contendibacter</taxon>
    </lineage>
</organism>
<feature type="transmembrane region" description="Helical" evidence="1">
    <location>
        <begin position="42"/>
        <end position="61"/>
    </location>
</feature>
<dbReference type="RefSeq" id="WP_034433463.1">
    <property type="nucleotide sequence ID" value="NZ_CBTK010000186.1"/>
</dbReference>
<dbReference type="OrthoDB" id="5194395at2"/>
<keyword evidence="1" id="KW-1133">Transmembrane helix</keyword>